<name>A0AB34L438_PARDI</name>
<dbReference type="EMBL" id="JNHK01000012">
    <property type="protein sequence ID" value="KDS41487.1"/>
    <property type="molecule type" value="Genomic_DNA"/>
</dbReference>
<dbReference type="EMBL" id="JNHK01000038">
    <property type="protein sequence ID" value="KDS40314.1"/>
    <property type="molecule type" value="Genomic_DNA"/>
</dbReference>
<accession>A0AB34L438</accession>
<dbReference type="InterPro" id="IPR050833">
    <property type="entry name" value="Poly_Biosynth_Transport"/>
</dbReference>
<evidence type="ECO:0000313" key="11">
    <source>
        <dbReference type="Proteomes" id="UP000027850"/>
    </source>
</evidence>
<feature type="transmembrane region" description="Helical" evidence="6">
    <location>
        <begin position="125"/>
        <end position="146"/>
    </location>
</feature>
<feature type="transmembrane region" description="Helical" evidence="6">
    <location>
        <begin position="378"/>
        <end position="396"/>
    </location>
</feature>
<dbReference type="EMBL" id="JNHK01000027">
    <property type="protein sequence ID" value="KDS40569.1"/>
    <property type="molecule type" value="Genomic_DNA"/>
</dbReference>
<gene>
    <name evidence="7" type="ORF">M091_2419</name>
    <name evidence="10" type="ORF">M091_3436</name>
    <name evidence="9" type="ORF">M091_3829</name>
    <name evidence="8" type="ORF">M091_3937</name>
</gene>
<dbReference type="EMBL" id="JNHK01000094">
    <property type="protein sequence ID" value="KDS35501.1"/>
    <property type="molecule type" value="Genomic_DNA"/>
</dbReference>
<dbReference type="PANTHER" id="PTHR30250">
    <property type="entry name" value="PST FAMILY PREDICTED COLANIC ACID TRANSPORTER"/>
    <property type="match status" value="1"/>
</dbReference>
<feature type="transmembrane region" description="Helical" evidence="6">
    <location>
        <begin position="185"/>
        <end position="207"/>
    </location>
</feature>
<keyword evidence="3 6" id="KW-0812">Transmembrane</keyword>
<protein>
    <submittedName>
        <fullName evidence="7">Polysaccharide biosynthesis family protein</fullName>
    </submittedName>
</protein>
<evidence type="ECO:0000256" key="2">
    <source>
        <dbReference type="ARBA" id="ARBA00022475"/>
    </source>
</evidence>
<evidence type="ECO:0000313" key="9">
    <source>
        <dbReference type="EMBL" id="KDS40569.1"/>
    </source>
</evidence>
<organism evidence="7 11">
    <name type="scientific">Parabacteroides distasonis str. 3776 D15 i</name>
    <dbReference type="NCBI Taxonomy" id="1339342"/>
    <lineage>
        <taxon>Bacteria</taxon>
        <taxon>Pseudomonadati</taxon>
        <taxon>Bacteroidota</taxon>
        <taxon>Bacteroidia</taxon>
        <taxon>Bacteroidales</taxon>
        <taxon>Tannerellaceae</taxon>
        <taxon>Parabacteroides</taxon>
    </lineage>
</organism>
<evidence type="ECO:0000313" key="8">
    <source>
        <dbReference type="EMBL" id="KDS40314.1"/>
    </source>
</evidence>
<evidence type="ECO:0000256" key="1">
    <source>
        <dbReference type="ARBA" id="ARBA00004651"/>
    </source>
</evidence>
<feature type="transmembrane region" description="Helical" evidence="6">
    <location>
        <begin position="442"/>
        <end position="461"/>
    </location>
</feature>
<dbReference type="AlphaFoldDB" id="A0AB34L438"/>
<feature type="transmembrane region" description="Helical" evidence="6">
    <location>
        <begin position="42"/>
        <end position="62"/>
    </location>
</feature>
<evidence type="ECO:0000256" key="6">
    <source>
        <dbReference type="SAM" id="Phobius"/>
    </source>
</evidence>
<evidence type="ECO:0000256" key="5">
    <source>
        <dbReference type="ARBA" id="ARBA00023136"/>
    </source>
</evidence>
<feature type="transmembrane region" description="Helical" evidence="6">
    <location>
        <begin position="312"/>
        <end position="335"/>
    </location>
</feature>
<dbReference type="GO" id="GO:0005886">
    <property type="term" value="C:plasma membrane"/>
    <property type="evidence" value="ECO:0007669"/>
    <property type="project" value="UniProtKB-SubCell"/>
</dbReference>
<keyword evidence="2" id="KW-1003">Cell membrane</keyword>
<dbReference type="Proteomes" id="UP000027850">
    <property type="component" value="Unassembled WGS sequence"/>
</dbReference>
<dbReference type="Pfam" id="PF01943">
    <property type="entry name" value="Polysacc_synt"/>
    <property type="match status" value="1"/>
</dbReference>
<feature type="transmembrane region" description="Helical" evidence="6">
    <location>
        <begin position="158"/>
        <end position="179"/>
    </location>
</feature>
<feature type="transmembrane region" description="Helical" evidence="6">
    <location>
        <begin position="341"/>
        <end position="357"/>
    </location>
</feature>
<feature type="transmembrane region" description="Helical" evidence="6">
    <location>
        <begin position="12"/>
        <end position="30"/>
    </location>
</feature>
<comment type="subcellular location">
    <subcellularLocation>
        <location evidence="1">Cell membrane</location>
        <topology evidence="1">Multi-pass membrane protein</topology>
    </subcellularLocation>
</comment>
<keyword evidence="4 6" id="KW-1133">Transmembrane helix</keyword>
<comment type="caution">
    <text evidence="7">The sequence shown here is derived from an EMBL/GenBank/DDBJ whole genome shotgun (WGS) entry which is preliminary data.</text>
</comment>
<evidence type="ECO:0000256" key="3">
    <source>
        <dbReference type="ARBA" id="ARBA00022692"/>
    </source>
</evidence>
<proteinExistence type="predicted"/>
<evidence type="ECO:0000313" key="7">
    <source>
        <dbReference type="EMBL" id="KDS35501.1"/>
    </source>
</evidence>
<feature type="transmembrane region" description="Helical" evidence="6">
    <location>
        <begin position="402"/>
        <end position="421"/>
    </location>
</feature>
<feature type="transmembrane region" description="Helical" evidence="6">
    <location>
        <begin position="89"/>
        <end position="113"/>
    </location>
</feature>
<feature type="transmembrane region" description="Helical" evidence="6">
    <location>
        <begin position="467"/>
        <end position="487"/>
    </location>
</feature>
<dbReference type="RefSeq" id="WP_036617774.1">
    <property type="nucleotide sequence ID" value="NZ_JNHK01000012.1"/>
</dbReference>
<evidence type="ECO:0000313" key="10">
    <source>
        <dbReference type="EMBL" id="KDS41487.1"/>
    </source>
</evidence>
<dbReference type="PANTHER" id="PTHR30250:SF26">
    <property type="entry name" value="PSMA PROTEIN"/>
    <property type="match status" value="1"/>
</dbReference>
<sequence>MAISIKTIAKNSVYLYIRMVITMLIALYSSRIVLHVLDVDGFGTYNVIYGIVVFFLFLQSSLNTTTLRFISKSIATCTESEQAKVFNTLLHTTIILIVVVFILLETLGAYIATHVLNIGEEYRDAIIPCFQICIVTFIVQTIRIPYTSLIVSHEKMSFYALISIIESVLKLLAAFLLFLSDSNRLLLYCICFCGSALSSTVLTYLYCKKNFGFYRLKKRVDYKEVKHTMTFSGWASLSSFSNAAAQQGGNILMNVFTGVVANASWGIAHQANTAFSSLASSLQMAFTPQINKSYAERDYKGLSTLINRSSSIAFYMVTLVGVPIMCNIHFVLDIWLVTPPAYAYAFCVLIIIFQLIDTLQSPFNTLIFASNRIKEYNIWLSSILIMNIVISSILLSKGVSPICVPATMVVLNTITGILRLIHIKYFMDIDLSVFFKRNLPKMLAVLVLSIIVSLLFNRFSLNVRLNCFFSTGMSFIITFGIIWLLGLSKNERKEIIRIVKAKIK</sequence>
<evidence type="ECO:0000256" key="4">
    <source>
        <dbReference type="ARBA" id="ARBA00022989"/>
    </source>
</evidence>
<keyword evidence="5 6" id="KW-0472">Membrane</keyword>
<reference evidence="7 11" key="1">
    <citation type="submission" date="2014-04" db="EMBL/GenBank/DDBJ databases">
        <authorList>
            <person name="Sears C."/>
            <person name="Carroll K."/>
            <person name="Sack B.R."/>
            <person name="Qadri F."/>
            <person name="Myers L.L."/>
            <person name="Chung G.-T."/>
            <person name="Escheverria P."/>
            <person name="Fraser C.M."/>
            <person name="Sadzewicz L."/>
            <person name="Shefchek K.A."/>
            <person name="Tallon L."/>
            <person name="Das S.P."/>
            <person name="Daugherty S."/>
            <person name="Mongodin E.F."/>
        </authorList>
    </citation>
    <scope>NUCLEOTIDE SEQUENCE [LARGE SCALE GENOMIC DNA]</scope>
    <source>
        <strain evidence="7 11">3776 D15 i</strain>
    </source>
</reference>
<dbReference type="InterPro" id="IPR002797">
    <property type="entry name" value="Polysacc_synth"/>
</dbReference>